<name>A0AAD6VBI5_9AGAR</name>
<accession>A0AAD6VBI5</accession>
<dbReference type="Proteomes" id="UP001219525">
    <property type="component" value="Unassembled WGS sequence"/>
</dbReference>
<dbReference type="AlphaFoldDB" id="A0AAD6VBI5"/>
<sequence length="125" mass="13810">MESVTQLIANIYPLERYPSSTCITNDKSATIHFIISQLCRHNTCNMIGVSSTPRRRRGICTACAAGGVRRADDKRRRPPVDKQHAGSDVRNAGLRRTAYVGFRHITLLSGEIRHHASGSLARNAP</sequence>
<dbReference type="EMBL" id="JARJCW010000034">
    <property type="protein sequence ID" value="KAJ7208274.1"/>
    <property type="molecule type" value="Genomic_DNA"/>
</dbReference>
<organism evidence="1 2">
    <name type="scientific">Mycena pura</name>
    <dbReference type="NCBI Taxonomy" id="153505"/>
    <lineage>
        <taxon>Eukaryota</taxon>
        <taxon>Fungi</taxon>
        <taxon>Dikarya</taxon>
        <taxon>Basidiomycota</taxon>
        <taxon>Agaricomycotina</taxon>
        <taxon>Agaricomycetes</taxon>
        <taxon>Agaricomycetidae</taxon>
        <taxon>Agaricales</taxon>
        <taxon>Marasmiineae</taxon>
        <taxon>Mycenaceae</taxon>
        <taxon>Mycena</taxon>
    </lineage>
</organism>
<proteinExistence type="predicted"/>
<reference evidence="1" key="1">
    <citation type="submission" date="2023-03" db="EMBL/GenBank/DDBJ databases">
        <title>Massive genome expansion in bonnet fungi (Mycena s.s.) driven by repeated elements and novel gene families across ecological guilds.</title>
        <authorList>
            <consortium name="Lawrence Berkeley National Laboratory"/>
            <person name="Harder C.B."/>
            <person name="Miyauchi S."/>
            <person name="Viragh M."/>
            <person name="Kuo A."/>
            <person name="Thoen E."/>
            <person name="Andreopoulos B."/>
            <person name="Lu D."/>
            <person name="Skrede I."/>
            <person name="Drula E."/>
            <person name="Henrissat B."/>
            <person name="Morin E."/>
            <person name="Kohler A."/>
            <person name="Barry K."/>
            <person name="LaButti K."/>
            <person name="Morin E."/>
            <person name="Salamov A."/>
            <person name="Lipzen A."/>
            <person name="Mereny Z."/>
            <person name="Hegedus B."/>
            <person name="Baldrian P."/>
            <person name="Stursova M."/>
            <person name="Weitz H."/>
            <person name="Taylor A."/>
            <person name="Grigoriev I.V."/>
            <person name="Nagy L.G."/>
            <person name="Martin F."/>
            <person name="Kauserud H."/>
        </authorList>
    </citation>
    <scope>NUCLEOTIDE SEQUENCE</scope>
    <source>
        <strain evidence="1">9144</strain>
    </source>
</reference>
<comment type="caution">
    <text evidence="1">The sequence shown here is derived from an EMBL/GenBank/DDBJ whole genome shotgun (WGS) entry which is preliminary data.</text>
</comment>
<evidence type="ECO:0000313" key="1">
    <source>
        <dbReference type="EMBL" id="KAJ7208274.1"/>
    </source>
</evidence>
<keyword evidence="2" id="KW-1185">Reference proteome</keyword>
<evidence type="ECO:0000313" key="2">
    <source>
        <dbReference type="Proteomes" id="UP001219525"/>
    </source>
</evidence>
<protein>
    <submittedName>
        <fullName evidence="1">Uncharacterized protein</fullName>
    </submittedName>
</protein>
<gene>
    <name evidence="1" type="ORF">GGX14DRAFT_395930</name>
</gene>